<gene>
    <name evidence="2" type="ORF">NIES2119_29790</name>
</gene>
<keyword evidence="1" id="KW-1133">Transmembrane helix</keyword>
<proteinExistence type="predicted"/>
<keyword evidence="1" id="KW-0812">Transmembrane</keyword>
<name>A0A1U7I4E4_9CYAN</name>
<dbReference type="OrthoDB" id="495583at2"/>
<dbReference type="Proteomes" id="UP000185860">
    <property type="component" value="Unassembled WGS sequence"/>
</dbReference>
<organism evidence="2 3">
    <name type="scientific">[Phormidium ambiguum] IAM M-71</name>
    <dbReference type="NCBI Taxonomy" id="454136"/>
    <lineage>
        <taxon>Bacteria</taxon>
        <taxon>Bacillati</taxon>
        <taxon>Cyanobacteriota</taxon>
        <taxon>Cyanophyceae</taxon>
        <taxon>Oscillatoriophycideae</taxon>
        <taxon>Aerosakkonematales</taxon>
        <taxon>Aerosakkonemataceae</taxon>
        <taxon>Floridanema</taxon>
    </lineage>
</organism>
<protein>
    <submittedName>
        <fullName evidence="2">Uncharacterized protein</fullName>
    </submittedName>
</protein>
<accession>A0A1U7I4E4</accession>
<evidence type="ECO:0000313" key="2">
    <source>
        <dbReference type="EMBL" id="OKH30989.1"/>
    </source>
</evidence>
<sequence>MNSSDPAPSPERPPQRLADFVGTVIALVTLTLPFFVIAHYSSDSVEVLPQITYPLPSQRE</sequence>
<reference evidence="2 3" key="1">
    <citation type="submission" date="2016-11" db="EMBL/GenBank/DDBJ databases">
        <title>Draft Genome Sequences of Nine Cyanobacterial Strains from Diverse Habitats.</title>
        <authorList>
            <person name="Zhu T."/>
            <person name="Hou S."/>
            <person name="Lu X."/>
            <person name="Hess W.R."/>
        </authorList>
    </citation>
    <scope>NUCLEOTIDE SEQUENCE [LARGE SCALE GENOMIC DNA]</scope>
    <source>
        <strain evidence="2 3">IAM M-71</strain>
    </source>
</reference>
<dbReference type="EMBL" id="MRCE01000056">
    <property type="protein sequence ID" value="OKH30989.1"/>
    <property type="molecule type" value="Genomic_DNA"/>
</dbReference>
<evidence type="ECO:0000256" key="1">
    <source>
        <dbReference type="SAM" id="Phobius"/>
    </source>
</evidence>
<keyword evidence="1" id="KW-0472">Membrane</keyword>
<comment type="caution">
    <text evidence="2">The sequence shown here is derived from an EMBL/GenBank/DDBJ whole genome shotgun (WGS) entry which is preliminary data.</text>
</comment>
<dbReference type="RefSeq" id="WP_073597114.1">
    <property type="nucleotide sequence ID" value="NZ_MRCE01000056.1"/>
</dbReference>
<dbReference type="AlphaFoldDB" id="A0A1U7I4E4"/>
<feature type="transmembrane region" description="Helical" evidence="1">
    <location>
        <begin position="20"/>
        <end position="40"/>
    </location>
</feature>
<evidence type="ECO:0000313" key="3">
    <source>
        <dbReference type="Proteomes" id="UP000185860"/>
    </source>
</evidence>
<dbReference type="STRING" id="454136.NIES2119_29790"/>